<keyword evidence="3" id="KW-1185">Reference proteome</keyword>
<dbReference type="RefSeq" id="WP_083894796.1">
    <property type="nucleotide sequence ID" value="NZ_QJKF01000004.1"/>
</dbReference>
<gene>
    <name evidence="2" type="ORF">DFR70_104189</name>
</gene>
<evidence type="ECO:0000313" key="3">
    <source>
        <dbReference type="Proteomes" id="UP000247569"/>
    </source>
</evidence>
<dbReference type="PANTHER" id="PTHR34853:SF1">
    <property type="entry name" value="LIPASE 5"/>
    <property type="match status" value="1"/>
</dbReference>
<evidence type="ECO:0000313" key="2">
    <source>
        <dbReference type="EMBL" id="PXX65128.1"/>
    </source>
</evidence>
<dbReference type="Pfam" id="PF03583">
    <property type="entry name" value="LIP"/>
    <property type="match status" value="1"/>
</dbReference>
<dbReference type="PIRSF" id="PIRSF029171">
    <property type="entry name" value="Esterase_LipA"/>
    <property type="match status" value="1"/>
</dbReference>
<dbReference type="Gene3D" id="3.40.50.1820">
    <property type="entry name" value="alpha/beta hydrolase"/>
    <property type="match status" value="2"/>
</dbReference>
<keyword evidence="1" id="KW-0732">Signal</keyword>
<dbReference type="SUPFAM" id="SSF53474">
    <property type="entry name" value="alpha/beta-Hydrolases"/>
    <property type="match status" value="1"/>
</dbReference>
<organism evidence="2 3">
    <name type="scientific">Nocardia tenerifensis</name>
    <dbReference type="NCBI Taxonomy" id="228006"/>
    <lineage>
        <taxon>Bacteria</taxon>
        <taxon>Bacillati</taxon>
        <taxon>Actinomycetota</taxon>
        <taxon>Actinomycetes</taxon>
        <taxon>Mycobacteriales</taxon>
        <taxon>Nocardiaceae</taxon>
        <taxon>Nocardia</taxon>
    </lineage>
</organism>
<dbReference type="GO" id="GO:0016042">
    <property type="term" value="P:lipid catabolic process"/>
    <property type="evidence" value="ECO:0007669"/>
    <property type="project" value="InterPro"/>
</dbReference>
<name>A0A318K543_9NOCA</name>
<dbReference type="EMBL" id="QJKF01000004">
    <property type="protein sequence ID" value="PXX65128.1"/>
    <property type="molecule type" value="Genomic_DNA"/>
</dbReference>
<feature type="chain" id="PRO_5016345403" evidence="1">
    <location>
        <begin position="24"/>
        <end position="379"/>
    </location>
</feature>
<comment type="caution">
    <text evidence="2">The sequence shown here is derived from an EMBL/GenBank/DDBJ whole genome shotgun (WGS) entry which is preliminary data.</text>
</comment>
<evidence type="ECO:0000256" key="1">
    <source>
        <dbReference type="SAM" id="SignalP"/>
    </source>
</evidence>
<dbReference type="AlphaFoldDB" id="A0A318K543"/>
<dbReference type="InterPro" id="IPR005152">
    <property type="entry name" value="Lipase_secreted"/>
</dbReference>
<dbReference type="PANTHER" id="PTHR34853">
    <property type="match status" value="1"/>
</dbReference>
<dbReference type="InterPro" id="IPR029058">
    <property type="entry name" value="AB_hydrolase_fold"/>
</dbReference>
<feature type="signal peptide" evidence="1">
    <location>
        <begin position="1"/>
        <end position="23"/>
    </location>
</feature>
<proteinExistence type="predicted"/>
<accession>A0A318K543</accession>
<dbReference type="GO" id="GO:0004806">
    <property type="term" value="F:triacylglycerol lipase activity"/>
    <property type="evidence" value="ECO:0007669"/>
    <property type="project" value="InterPro"/>
</dbReference>
<protein>
    <submittedName>
        <fullName evidence="2">Secretory lipase</fullName>
    </submittedName>
</protein>
<dbReference type="OrthoDB" id="9798122at2"/>
<sequence length="379" mass="39530">MPLCRAIASLARMAAIPVCTALAFTAAPAAADIPDGRLLGIEALDPAWSFTSAATAIGFTYSTVDQRNSPALASAALYVPPGSPPEGGWPLVVWAHGATGIGDDCAPSRHRQTKRNSTYFNSVLDNGYAVLAPDYQGLGTPGPYSYGNSHVHARSVLDAVAAVRSAPVQLAREWVVIGQSGGARSALNAAILAAGPDGHTAGLSGVIATGLRTDPAKTLRKMFRLDSTGPGRHIAYAAYYLNSLEDLRPGSVSPYLSEFGARYVRDAATLCLHELITAGAGRRPAELVTDPDNPTPTFEADIHSLTGFHDGPIRVDAMIGYGSADNAVSPTGTPAYAATLQSRNPGVRVTLEEYAGKNHSAAFLASLPDALSFLEAHLR</sequence>
<dbReference type="Proteomes" id="UP000247569">
    <property type="component" value="Unassembled WGS sequence"/>
</dbReference>
<reference evidence="2 3" key="1">
    <citation type="submission" date="2018-05" db="EMBL/GenBank/DDBJ databases">
        <title>Genomic Encyclopedia of Type Strains, Phase IV (KMG-IV): sequencing the most valuable type-strain genomes for metagenomic binning, comparative biology and taxonomic classification.</title>
        <authorList>
            <person name="Goeker M."/>
        </authorList>
    </citation>
    <scope>NUCLEOTIDE SEQUENCE [LARGE SCALE GENOMIC DNA]</scope>
    <source>
        <strain evidence="2 3">DSM 44704</strain>
    </source>
</reference>